<name>A0A015VWC9_BACFG</name>
<dbReference type="EMBL" id="JGCY01000403">
    <property type="protein sequence ID" value="EXY72530.1"/>
    <property type="molecule type" value="Genomic_DNA"/>
</dbReference>
<evidence type="ECO:0000259" key="1">
    <source>
        <dbReference type="Pfam" id="PF07944"/>
    </source>
</evidence>
<evidence type="ECO:0000259" key="2">
    <source>
        <dbReference type="Pfam" id="PF20736"/>
    </source>
</evidence>
<dbReference type="PATRIC" id="fig|1339315.3.peg.4389"/>
<dbReference type="RefSeq" id="WP_005803972.1">
    <property type="nucleotide sequence ID" value="NZ_JGCY01000403.1"/>
</dbReference>
<feature type="domain" description="Non-reducing end beta-L-arabinofuranosidase-like GH127 middle" evidence="2">
    <location>
        <begin position="486"/>
        <end position="596"/>
    </location>
</feature>
<dbReference type="Gene3D" id="1.50.10.20">
    <property type="match status" value="1"/>
</dbReference>
<dbReference type="AlphaFoldDB" id="A0A015VWC9"/>
<dbReference type="InterPro" id="IPR049046">
    <property type="entry name" value="Beta-AFase-like_GH127_middle"/>
</dbReference>
<feature type="domain" description="Non-reducing end beta-L-arabinofuranosidase-like GH127 C-terminal" evidence="3">
    <location>
        <begin position="598"/>
        <end position="689"/>
    </location>
</feature>
<reference evidence="4 5" key="1">
    <citation type="submission" date="2014-02" db="EMBL/GenBank/DDBJ databases">
        <authorList>
            <person name="Sears C."/>
            <person name="Carroll K."/>
            <person name="Sack B.R."/>
            <person name="Qadri F."/>
            <person name="Myers L.L."/>
            <person name="Chung G.-T."/>
            <person name="Escheverria P."/>
            <person name="Fraser C.M."/>
            <person name="Sadzewicz L."/>
            <person name="Shefchek K.A."/>
            <person name="Tallon L."/>
            <person name="Das S.P."/>
            <person name="Daugherty S."/>
            <person name="Mongodin E.F."/>
        </authorList>
    </citation>
    <scope>NUCLEOTIDE SEQUENCE [LARGE SCALE GENOMIC DNA]</scope>
    <source>
        <strain evidence="5">3988T(B)14</strain>
    </source>
</reference>
<dbReference type="Pfam" id="PF20736">
    <property type="entry name" value="Glyco_hydro127M"/>
    <property type="match status" value="1"/>
</dbReference>
<organism evidence="4 5">
    <name type="scientific">Bacteroides fragilis str. 3988T(B)14</name>
    <dbReference type="NCBI Taxonomy" id="1339315"/>
    <lineage>
        <taxon>Bacteria</taxon>
        <taxon>Pseudomonadati</taxon>
        <taxon>Bacteroidota</taxon>
        <taxon>Bacteroidia</taxon>
        <taxon>Bacteroidales</taxon>
        <taxon>Bacteroidaceae</taxon>
        <taxon>Bacteroides</taxon>
    </lineage>
</organism>
<dbReference type="InterPro" id="IPR012878">
    <property type="entry name" value="Beta-AFase-like_GH127_cat"/>
</dbReference>
<evidence type="ECO:0000259" key="3">
    <source>
        <dbReference type="Pfam" id="PF20737"/>
    </source>
</evidence>
<dbReference type="Proteomes" id="UP000020529">
    <property type="component" value="Unassembled WGS sequence"/>
</dbReference>
<sequence length="691" mass="78693">MKTTKHLSVAAVLTVLMQMGCQSHTDNTRQTLHLPELNEVRIEDAFWSPKLDIWRKITTNDVLNKFEGKYTPFPGSTDTRNAFRNFDRVAEGQRDIKQHDGPEWYDGLVYESIRGIADFLASHPNKELEKRIDGYVDRIYAAQQTEPTGYINTHTQLMENNHRWGDNGGLLRGQHDVYNAGMLIEAGVHYYQATGKTRLLEIATRFANYMADYMGPEPRKNIVPAHSGPEEAVMALYWLYKNEPELKDKLSIPVRESDYYNLATFWIENRGHHCGFPLWGTWGYRKSEKWIKDACYHQAEFGTHSRPSWGEYSQDSIPVLEQKTIEGHAVRATLMATGLTAAALENQSPQYIETAKRLWENMAGKRMFITGGVGAIHEDEKFGPDYFLPTDAYLETCAAVGAGFFSQRMNQLTCNARYMDEVERVLYNNVLTGVSLSGDKYTYQNPLNTDKPDRWEWHVCPCCPPMFLKIMAAMPGYIYAYQGDNVYVNLFIGSEVRVPVGKSNSVRLKQLTSYPWHGAVSIQVNPDKASTFSMKVRIPGWAQGTENPYDLYQSNLKAPVKLKVNQEDVLLRIVDGYAEINREWKKGDHIELELPMQPRLITANKAVENLRGQVALASGPIIYCFEDADNPELQTFKLQAQTPLELSHDSNLLNGVNIIKCQGDIPAKAIPYYAVANREESHSYKVWIPQK</sequence>
<dbReference type="PANTHER" id="PTHR43465:SF2">
    <property type="entry name" value="DUF1680 DOMAIN PROTEIN (AFU_ORTHOLOGUE AFUA_1G08910)"/>
    <property type="match status" value="1"/>
</dbReference>
<dbReference type="Pfam" id="PF20737">
    <property type="entry name" value="Glyco_hydro127C"/>
    <property type="match status" value="1"/>
</dbReference>
<protein>
    <recommendedName>
        <fullName evidence="6">Glycoside hydrolase family 127 protein</fullName>
    </recommendedName>
</protein>
<proteinExistence type="predicted"/>
<dbReference type="InterPro" id="IPR049174">
    <property type="entry name" value="Beta-AFase-like"/>
</dbReference>
<comment type="caution">
    <text evidence="4">The sequence shown here is derived from an EMBL/GenBank/DDBJ whole genome shotgun (WGS) entry which is preliminary data.</text>
</comment>
<gene>
    <name evidence="4" type="ORF">M124_3752</name>
</gene>
<dbReference type="PANTHER" id="PTHR43465">
    <property type="entry name" value="DUF1680 DOMAIN PROTEIN (AFU_ORTHOLOGUE AFUA_1G08910)"/>
    <property type="match status" value="1"/>
</dbReference>
<accession>A0A015VWC9</accession>
<evidence type="ECO:0000313" key="5">
    <source>
        <dbReference type="Proteomes" id="UP000020529"/>
    </source>
</evidence>
<dbReference type="GO" id="GO:0005975">
    <property type="term" value="P:carbohydrate metabolic process"/>
    <property type="evidence" value="ECO:0007669"/>
    <property type="project" value="InterPro"/>
</dbReference>
<feature type="domain" description="Non-reducing end beta-L-arabinofuranosidase-like GH127 catalytic" evidence="1">
    <location>
        <begin position="39"/>
        <end position="474"/>
    </location>
</feature>
<evidence type="ECO:0000313" key="4">
    <source>
        <dbReference type="EMBL" id="EXY72530.1"/>
    </source>
</evidence>
<dbReference type="Pfam" id="PF07944">
    <property type="entry name" value="Beta-AFase-like_GH127_cat"/>
    <property type="match status" value="1"/>
</dbReference>
<dbReference type="SUPFAM" id="SSF48208">
    <property type="entry name" value="Six-hairpin glycosidases"/>
    <property type="match status" value="1"/>
</dbReference>
<dbReference type="InterPro" id="IPR049049">
    <property type="entry name" value="Beta-AFase-like_GH127_C"/>
</dbReference>
<evidence type="ECO:0008006" key="6">
    <source>
        <dbReference type="Google" id="ProtNLM"/>
    </source>
</evidence>
<dbReference type="InterPro" id="IPR008928">
    <property type="entry name" value="6-hairpin_glycosidase_sf"/>
</dbReference>